<evidence type="ECO:0000313" key="1">
    <source>
        <dbReference type="EMBL" id="KYN01122.1"/>
    </source>
</evidence>
<organism evidence="1 2">
    <name type="scientific">Cyphomyrmex costatus</name>
    <dbReference type="NCBI Taxonomy" id="456900"/>
    <lineage>
        <taxon>Eukaryota</taxon>
        <taxon>Metazoa</taxon>
        <taxon>Ecdysozoa</taxon>
        <taxon>Arthropoda</taxon>
        <taxon>Hexapoda</taxon>
        <taxon>Insecta</taxon>
        <taxon>Pterygota</taxon>
        <taxon>Neoptera</taxon>
        <taxon>Endopterygota</taxon>
        <taxon>Hymenoptera</taxon>
        <taxon>Apocrita</taxon>
        <taxon>Aculeata</taxon>
        <taxon>Formicoidea</taxon>
        <taxon>Formicidae</taxon>
        <taxon>Myrmicinae</taxon>
        <taxon>Cyphomyrmex</taxon>
    </lineage>
</organism>
<dbReference type="EMBL" id="KQ977638">
    <property type="protein sequence ID" value="KYN01122.1"/>
    <property type="molecule type" value="Genomic_DNA"/>
</dbReference>
<reference evidence="1 2" key="1">
    <citation type="submission" date="2016-03" db="EMBL/GenBank/DDBJ databases">
        <title>Cyphomyrmex costatus WGS genome.</title>
        <authorList>
            <person name="Nygaard S."/>
            <person name="Hu H."/>
            <person name="Boomsma J."/>
            <person name="Zhang G."/>
        </authorList>
    </citation>
    <scope>NUCLEOTIDE SEQUENCE [LARGE SCALE GENOMIC DNA]</scope>
    <source>
        <strain evidence="1">MS0001</strain>
        <tissue evidence="1">Whole body</tissue>
    </source>
</reference>
<keyword evidence="2" id="KW-1185">Reference proteome</keyword>
<gene>
    <name evidence="1" type="ORF">ALC62_08094</name>
</gene>
<name>A0A151IHJ9_9HYME</name>
<sequence length="187" mass="22279">MSGKDSRKNKDNGEMEDEITTDEVMLQIKKMKKDKAAGIDKLKNEIWMYGASKIYAGILNERLIKEADRVGAWNELKQRDVEVQRQENYNYIENSEYNYRYKDIKTSMLPKYLTERENKKAKEKCIIARARCGNLERNNCYWIDREVVNCELCERVKESLEHWMYDREKIERWNGSMNGLLREDGNG</sequence>
<dbReference type="AlphaFoldDB" id="A0A151IHJ9"/>
<proteinExistence type="predicted"/>
<dbReference type="Proteomes" id="UP000078542">
    <property type="component" value="Unassembled WGS sequence"/>
</dbReference>
<accession>A0A151IHJ9</accession>
<evidence type="ECO:0000313" key="2">
    <source>
        <dbReference type="Proteomes" id="UP000078542"/>
    </source>
</evidence>
<protein>
    <submittedName>
        <fullName evidence="1">Uncharacterized protein</fullName>
    </submittedName>
</protein>